<comment type="caution">
    <text evidence="2">The sequence shown here is derived from an EMBL/GenBank/DDBJ whole genome shotgun (WGS) entry which is preliminary data.</text>
</comment>
<sequence>MNINIRDETLDDITAIEALTKSAFLHAEHTSYTEHFIVNQLRNAQQLTVSLVAEDEGQQRIVGHVAVSPVRISSGETGWYGLGPISVLPDKQGLGIGSMLMHAALQRLKALGAKGCVLLGDPNYYARFGFKPVSGLILPDVPQEYFQAISFTGAFPQGEVAYHDAFNAAE</sequence>
<proteinExistence type="predicted"/>
<name>A0A4Q7AWE8_9GAMM</name>
<dbReference type="PANTHER" id="PTHR43617:SF2">
    <property type="entry name" value="UPF0039 PROTEIN SLL0451"/>
    <property type="match status" value="1"/>
</dbReference>
<accession>A0A4Q7AWE8</accession>
<dbReference type="CDD" id="cd04301">
    <property type="entry name" value="NAT_SF"/>
    <property type="match status" value="1"/>
</dbReference>
<dbReference type="InterPro" id="IPR016181">
    <property type="entry name" value="Acyl_CoA_acyltransferase"/>
</dbReference>
<dbReference type="RefSeq" id="WP_130146310.1">
    <property type="nucleotide sequence ID" value="NZ_SGSU01000011.1"/>
</dbReference>
<dbReference type="Gene3D" id="3.40.630.30">
    <property type="match status" value="1"/>
</dbReference>
<keyword evidence="2" id="KW-0808">Transferase</keyword>
<dbReference type="InterPro" id="IPR000182">
    <property type="entry name" value="GNAT_dom"/>
</dbReference>
<dbReference type="InterPro" id="IPR050276">
    <property type="entry name" value="MshD_Acetyltransferase"/>
</dbReference>
<evidence type="ECO:0000313" key="2">
    <source>
        <dbReference type="EMBL" id="RZG66383.1"/>
    </source>
</evidence>
<reference evidence="2 3" key="1">
    <citation type="submission" date="2019-02" db="EMBL/GenBank/DDBJ databases">
        <title>The Batch Genome Submission of Acinetobacter spp. strains.</title>
        <authorList>
            <person name="Qin J."/>
            <person name="Hu Y."/>
            <person name="Ye H."/>
            <person name="Wei L."/>
            <person name="Feng Y."/>
            <person name="Zong Z."/>
        </authorList>
    </citation>
    <scope>NUCLEOTIDE SEQUENCE [LARGE SCALE GENOMIC DNA]</scope>
    <source>
        <strain evidence="2 3">WCHABo060081</strain>
    </source>
</reference>
<organism evidence="2 3">
    <name type="scientific">Acinetobacter bouvetii</name>
    <dbReference type="NCBI Taxonomy" id="202951"/>
    <lineage>
        <taxon>Bacteria</taxon>
        <taxon>Pseudomonadati</taxon>
        <taxon>Pseudomonadota</taxon>
        <taxon>Gammaproteobacteria</taxon>
        <taxon>Moraxellales</taxon>
        <taxon>Moraxellaceae</taxon>
        <taxon>Acinetobacter</taxon>
    </lineage>
</organism>
<dbReference type="Proteomes" id="UP000293483">
    <property type="component" value="Unassembled WGS sequence"/>
</dbReference>
<dbReference type="AlphaFoldDB" id="A0A4Q7AWE8"/>
<dbReference type="SUPFAM" id="SSF55729">
    <property type="entry name" value="Acyl-CoA N-acyltransferases (Nat)"/>
    <property type="match status" value="1"/>
</dbReference>
<evidence type="ECO:0000259" key="1">
    <source>
        <dbReference type="PROSITE" id="PS51186"/>
    </source>
</evidence>
<dbReference type="PROSITE" id="PS51186">
    <property type="entry name" value="GNAT"/>
    <property type="match status" value="1"/>
</dbReference>
<dbReference type="PANTHER" id="PTHR43617">
    <property type="entry name" value="L-AMINO ACID N-ACETYLTRANSFERASE"/>
    <property type="match status" value="1"/>
</dbReference>
<dbReference type="Pfam" id="PF00583">
    <property type="entry name" value="Acetyltransf_1"/>
    <property type="match status" value="1"/>
</dbReference>
<gene>
    <name evidence="2" type="ORF">EXE25_11015</name>
</gene>
<dbReference type="STRING" id="202951.GCA_001485025_02432"/>
<evidence type="ECO:0000313" key="3">
    <source>
        <dbReference type="Proteomes" id="UP000293483"/>
    </source>
</evidence>
<feature type="domain" description="N-acetyltransferase" evidence="1">
    <location>
        <begin position="3"/>
        <end position="152"/>
    </location>
</feature>
<dbReference type="GO" id="GO:0016747">
    <property type="term" value="F:acyltransferase activity, transferring groups other than amino-acyl groups"/>
    <property type="evidence" value="ECO:0007669"/>
    <property type="project" value="InterPro"/>
</dbReference>
<protein>
    <submittedName>
        <fullName evidence="2">N-acetyltransferase</fullName>
    </submittedName>
</protein>
<dbReference type="EMBL" id="SGSU01000011">
    <property type="protein sequence ID" value="RZG66383.1"/>
    <property type="molecule type" value="Genomic_DNA"/>
</dbReference>